<keyword evidence="2" id="KW-1185">Reference proteome</keyword>
<accession>A0A9D4IK48</accession>
<name>A0A9D4IK48_DREPO</name>
<sequence>MGGTSSELQDLTNRLYEIAEAYEIQVSTEKSKIMVNSTTNTNEDITINGE</sequence>
<protein>
    <submittedName>
        <fullName evidence="1">Uncharacterized protein</fullName>
    </submittedName>
</protein>
<reference evidence="1" key="1">
    <citation type="journal article" date="2019" name="bioRxiv">
        <title>The Genome of the Zebra Mussel, Dreissena polymorpha: A Resource for Invasive Species Research.</title>
        <authorList>
            <person name="McCartney M.A."/>
            <person name="Auch B."/>
            <person name="Kono T."/>
            <person name="Mallez S."/>
            <person name="Zhang Y."/>
            <person name="Obille A."/>
            <person name="Becker A."/>
            <person name="Abrahante J.E."/>
            <person name="Garbe J."/>
            <person name="Badalamenti J.P."/>
            <person name="Herman A."/>
            <person name="Mangelson H."/>
            <person name="Liachko I."/>
            <person name="Sullivan S."/>
            <person name="Sone E.D."/>
            <person name="Koren S."/>
            <person name="Silverstein K.A.T."/>
            <person name="Beckman K.B."/>
            <person name="Gohl D.M."/>
        </authorList>
    </citation>
    <scope>NUCLEOTIDE SEQUENCE</scope>
    <source>
        <strain evidence="1">Duluth1</strain>
        <tissue evidence="1">Whole animal</tissue>
    </source>
</reference>
<proteinExistence type="predicted"/>
<organism evidence="1 2">
    <name type="scientific">Dreissena polymorpha</name>
    <name type="common">Zebra mussel</name>
    <name type="synonym">Mytilus polymorpha</name>
    <dbReference type="NCBI Taxonomy" id="45954"/>
    <lineage>
        <taxon>Eukaryota</taxon>
        <taxon>Metazoa</taxon>
        <taxon>Spiralia</taxon>
        <taxon>Lophotrochozoa</taxon>
        <taxon>Mollusca</taxon>
        <taxon>Bivalvia</taxon>
        <taxon>Autobranchia</taxon>
        <taxon>Heteroconchia</taxon>
        <taxon>Euheterodonta</taxon>
        <taxon>Imparidentia</taxon>
        <taxon>Neoheterodontei</taxon>
        <taxon>Myida</taxon>
        <taxon>Dreissenoidea</taxon>
        <taxon>Dreissenidae</taxon>
        <taxon>Dreissena</taxon>
    </lineage>
</organism>
<comment type="caution">
    <text evidence="1">The sequence shown here is derived from an EMBL/GenBank/DDBJ whole genome shotgun (WGS) entry which is preliminary data.</text>
</comment>
<dbReference type="AlphaFoldDB" id="A0A9D4IK48"/>
<gene>
    <name evidence="1" type="ORF">DPMN_176987</name>
</gene>
<evidence type="ECO:0000313" key="2">
    <source>
        <dbReference type="Proteomes" id="UP000828390"/>
    </source>
</evidence>
<evidence type="ECO:0000313" key="1">
    <source>
        <dbReference type="EMBL" id="KAH3775582.1"/>
    </source>
</evidence>
<reference evidence="1" key="2">
    <citation type="submission" date="2020-11" db="EMBL/GenBank/DDBJ databases">
        <authorList>
            <person name="McCartney M.A."/>
            <person name="Auch B."/>
            <person name="Kono T."/>
            <person name="Mallez S."/>
            <person name="Becker A."/>
            <person name="Gohl D.M."/>
            <person name="Silverstein K.A.T."/>
            <person name="Koren S."/>
            <person name="Bechman K.B."/>
            <person name="Herman A."/>
            <person name="Abrahante J.E."/>
            <person name="Garbe J."/>
        </authorList>
    </citation>
    <scope>NUCLEOTIDE SEQUENCE</scope>
    <source>
        <strain evidence="1">Duluth1</strain>
        <tissue evidence="1">Whole animal</tissue>
    </source>
</reference>
<dbReference type="Proteomes" id="UP000828390">
    <property type="component" value="Unassembled WGS sequence"/>
</dbReference>
<dbReference type="EMBL" id="JAIWYP010000009">
    <property type="protein sequence ID" value="KAH3775582.1"/>
    <property type="molecule type" value="Genomic_DNA"/>
</dbReference>